<sequence>MELHMLQVDEALKMVEYWRKNPKPEWYSGG</sequence>
<reference evidence="1 2" key="1">
    <citation type="submission" date="2020-12" db="EMBL/GenBank/DDBJ databases">
        <title>Metabolic potential, ecology and presence of endohyphal bacteria is reflected in genomic diversity of Mucoromycotina.</title>
        <authorList>
            <person name="Muszewska A."/>
            <person name="Okrasinska A."/>
            <person name="Steczkiewicz K."/>
            <person name="Drgas O."/>
            <person name="Orlowska M."/>
            <person name="Perlinska-Lenart U."/>
            <person name="Aleksandrzak-Piekarczyk T."/>
            <person name="Szatraj K."/>
            <person name="Zielenkiewicz U."/>
            <person name="Pilsyk S."/>
            <person name="Malc E."/>
            <person name="Mieczkowski P."/>
            <person name="Kruszewska J.S."/>
            <person name="Biernat P."/>
            <person name="Pawlowska J."/>
        </authorList>
    </citation>
    <scope>NUCLEOTIDE SEQUENCE [LARGE SCALE GENOMIC DNA]</scope>
    <source>
        <strain evidence="1 2">CBS 142.35</strain>
    </source>
</reference>
<keyword evidence="2" id="KW-1185">Reference proteome</keyword>
<dbReference type="AlphaFoldDB" id="A0A8H7VD89"/>
<comment type="caution">
    <text evidence="1">The sequence shown here is derived from an EMBL/GenBank/DDBJ whole genome shotgun (WGS) entry which is preliminary data.</text>
</comment>
<feature type="non-terminal residue" evidence="1">
    <location>
        <position position="30"/>
    </location>
</feature>
<proteinExistence type="predicted"/>
<evidence type="ECO:0000313" key="1">
    <source>
        <dbReference type="EMBL" id="KAG2216170.1"/>
    </source>
</evidence>
<accession>A0A8H7VD89</accession>
<evidence type="ECO:0000313" key="2">
    <source>
        <dbReference type="Proteomes" id="UP000646827"/>
    </source>
</evidence>
<dbReference type="OrthoDB" id="2287578at2759"/>
<dbReference type="EMBL" id="JAEPRB010000445">
    <property type="protein sequence ID" value="KAG2216170.1"/>
    <property type="molecule type" value="Genomic_DNA"/>
</dbReference>
<name>A0A8H7VD89_9FUNG</name>
<gene>
    <name evidence="1" type="ORF">INT45_000338</name>
</gene>
<organism evidence="1 2">
    <name type="scientific">Circinella minor</name>
    <dbReference type="NCBI Taxonomy" id="1195481"/>
    <lineage>
        <taxon>Eukaryota</taxon>
        <taxon>Fungi</taxon>
        <taxon>Fungi incertae sedis</taxon>
        <taxon>Mucoromycota</taxon>
        <taxon>Mucoromycotina</taxon>
        <taxon>Mucoromycetes</taxon>
        <taxon>Mucorales</taxon>
        <taxon>Lichtheimiaceae</taxon>
        <taxon>Circinella</taxon>
    </lineage>
</organism>
<dbReference type="Proteomes" id="UP000646827">
    <property type="component" value="Unassembled WGS sequence"/>
</dbReference>
<protein>
    <submittedName>
        <fullName evidence="1">Uncharacterized protein</fullName>
    </submittedName>
</protein>